<organism evidence="2 3">
    <name type="scientific">Dictyostelium purpureum</name>
    <name type="common">Slime mold</name>
    <dbReference type="NCBI Taxonomy" id="5786"/>
    <lineage>
        <taxon>Eukaryota</taxon>
        <taxon>Amoebozoa</taxon>
        <taxon>Evosea</taxon>
        <taxon>Eumycetozoa</taxon>
        <taxon>Dictyostelia</taxon>
        <taxon>Dictyosteliales</taxon>
        <taxon>Dictyosteliaceae</taxon>
        <taxon>Dictyostelium</taxon>
    </lineage>
</organism>
<dbReference type="GeneID" id="10506238"/>
<evidence type="ECO:0000313" key="2">
    <source>
        <dbReference type="EMBL" id="EGC38977.1"/>
    </source>
</evidence>
<dbReference type="AlphaFoldDB" id="F0ZAT9"/>
<dbReference type="InterPro" id="IPR038727">
    <property type="entry name" value="NadR/Ttd14_AAA_dom"/>
</dbReference>
<dbReference type="PANTHER" id="PTHR37512:SF1">
    <property type="entry name" value="NADR_TTD14 AAA DOMAIN-CONTAINING PROTEIN"/>
    <property type="match status" value="1"/>
</dbReference>
<reference evidence="3" key="1">
    <citation type="journal article" date="2011" name="Genome Biol.">
        <title>Comparative genomics of the social amoebae Dictyostelium discoideum and Dictyostelium purpureum.</title>
        <authorList>
            <consortium name="US DOE Joint Genome Institute (JGI-PGF)"/>
            <person name="Sucgang R."/>
            <person name="Kuo A."/>
            <person name="Tian X."/>
            <person name="Salerno W."/>
            <person name="Parikh A."/>
            <person name="Feasley C.L."/>
            <person name="Dalin E."/>
            <person name="Tu H."/>
            <person name="Huang E."/>
            <person name="Barry K."/>
            <person name="Lindquist E."/>
            <person name="Shapiro H."/>
            <person name="Bruce D."/>
            <person name="Schmutz J."/>
            <person name="Salamov A."/>
            <person name="Fey P."/>
            <person name="Gaudet P."/>
            <person name="Anjard C."/>
            <person name="Babu M.M."/>
            <person name="Basu S."/>
            <person name="Bushmanova Y."/>
            <person name="van der Wel H."/>
            <person name="Katoh-Kurasawa M."/>
            <person name="Dinh C."/>
            <person name="Coutinho P.M."/>
            <person name="Saito T."/>
            <person name="Elias M."/>
            <person name="Schaap P."/>
            <person name="Kay R.R."/>
            <person name="Henrissat B."/>
            <person name="Eichinger L."/>
            <person name="Rivero F."/>
            <person name="Putnam N.H."/>
            <person name="West C.M."/>
            <person name="Loomis W.F."/>
            <person name="Chisholm R.L."/>
            <person name="Shaulsky G."/>
            <person name="Strassmann J.E."/>
            <person name="Queller D.C."/>
            <person name="Kuspa A."/>
            <person name="Grigoriev I.V."/>
        </authorList>
    </citation>
    <scope>NUCLEOTIDE SEQUENCE [LARGE SCALE GENOMIC DNA]</scope>
    <source>
        <strain evidence="3">QSDP1</strain>
    </source>
</reference>
<dbReference type="KEGG" id="dpp:DICPUDRAFT_86304"/>
<protein>
    <recommendedName>
        <fullName evidence="1">NadR/Ttd14 AAA domain-containing protein</fullName>
    </recommendedName>
</protein>
<proteinExistence type="predicted"/>
<evidence type="ECO:0000259" key="1">
    <source>
        <dbReference type="Pfam" id="PF13521"/>
    </source>
</evidence>
<dbReference type="GO" id="GO:0000309">
    <property type="term" value="F:nicotinamide-nucleotide adenylyltransferase activity"/>
    <property type="evidence" value="ECO:0000318"/>
    <property type="project" value="GO_Central"/>
</dbReference>
<dbReference type="Pfam" id="PF13521">
    <property type="entry name" value="AAA_28"/>
    <property type="match status" value="1"/>
</dbReference>
<dbReference type="eggNOG" id="ENOG502RH8C">
    <property type="taxonomic scope" value="Eukaryota"/>
</dbReference>
<dbReference type="InParanoid" id="F0ZAT9"/>
<dbReference type="EMBL" id="GL870966">
    <property type="protein sequence ID" value="EGC38977.1"/>
    <property type="molecule type" value="Genomic_DNA"/>
</dbReference>
<sequence length="178" mass="21447">MKTKKICIIGGESTFKTTLSKNLSKYFDCLWSEEFARIYFKDRDFDRYPFCDEDFINVCKGQIEIENNCLEKKPKYLICDTCPLITLIWSDTLIGKYSTKILEYVNKSNYDLYLLLDYNTKWVHDELRLIPEEKERELFQLKLIEKCNELSIHYHHLFGSYEERERMAIEIIEKTFVN</sequence>
<dbReference type="Gene3D" id="3.40.50.300">
    <property type="entry name" value="P-loop containing nucleotide triphosphate hydrolases"/>
    <property type="match status" value="1"/>
</dbReference>
<accession>F0ZAT9</accession>
<dbReference type="InterPro" id="IPR027417">
    <property type="entry name" value="P-loop_NTPase"/>
</dbReference>
<dbReference type="RefSeq" id="XP_003284542.1">
    <property type="nucleotide sequence ID" value="XM_003284494.1"/>
</dbReference>
<dbReference type="SUPFAM" id="SSF52540">
    <property type="entry name" value="P-loop containing nucleoside triphosphate hydrolases"/>
    <property type="match status" value="1"/>
</dbReference>
<feature type="domain" description="NadR/Ttd14 AAA" evidence="1">
    <location>
        <begin position="5"/>
        <end position="164"/>
    </location>
</feature>
<dbReference type="PANTHER" id="PTHR37512">
    <property type="entry name" value="TRIFUNCTIONAL NAD BIOSYNTHESIS/REGULATOR PROTEIN NADR"/>
    <property type="match status" value="1"/>
</dbReference>
<dbReference type="VEuPathDB" id="AmoebaDB:DICPUDRAFT_86304"/>
<keyword evidence="3" id="KW-1185">Reference proteome</keyword>
<dbReference type="InterPro" id="IPR052735">
    <property type="entry name" value="NAD_biosynth-regulator"/>
</dbReference>
<name>F0ZAT9_DICPU</name>
<dbReference type="Proteomes" id="UP000001064">
    <property type="component" value="Unassembled WGS sequence"/>
</dbReference>
<dbReference type="OrthoDB" id="5357918at2759"/>
<evidence type="ECO:0000313" key="3">
    <source>
        <dbReference type="Proteomes" id="UP000001064"/>
    </source>
</evidence>
<dbReference type="OMA" id="TCYADIP"/>
<gene>
    <name evidence="2" type="ORF">DICPUDRAFT_86304</name>
</gene>
<dbReference type="FunFam" id="3.40.50.300:FF:004961">
    <property type="entry name" value="Uncharacterized protein"/>
    <property type="match status" value="1"/>
</dbReference>